<dbReference type="InterPro" id="IPR050330">
    <property type="entry name" value="Bact_OuterMem_StrucFunc"/>
</dbReference>
<dbReference type="Proteomes" id="UP001597468">
    <property type="component" value="Unassembled WGS sequence"/>
</dbReference>
<proteinExistence type="predicted"/>
<dbReference type="Pfam" id="PF00691">
    <property type="entry name" value="OmpA"/>
    <property type="match status" value="1"/>
</dbReference>
<evidence type="ECO:0000313" key="3">
    <source>
        <dbReference type="EMBL" id="MFD2516360.1"/>
    </source>
</evidence>
<evidence type="ECO:0000259" key="2">
    <source>
        <dbReference type="PROSITE" id="PS51123"/>
    </source>
</evidence>
<dbReference type="InterPro" id="IPR025665">
    <property type="entry name" value="Beta-barrel_OMP_2"/>
</dbReference>
<dbReference type="PANTHER" id="PTHR30329:SF20">
    <property type="entry name" value="EXPORTED PROTEIN"/>
    <property type="match status" value="1"/>
</dbReference>
<organism evidence="3 4">
    <name type="scientific">Salinimicrobium flavum</name>
    <dbReference type="NCBI Taxonomy" id="1737065"/>
    <lineage>
        <taxon>Bacteria</taxon>
        <taxon>Pseudomonadati</taxon>
        <taxon>Bacteroidota</taxon>
        <taxon>Flavobacteriia</taxon>
        <taxon>Flavobacteriales</taxon>
        <taxon>Flavobacteriaceae</taxon>
        <taxon>Salinimicrobium</taxon>
    </lineage>
</organism>
<dbReference type="EMBL" id="JBHULT010000003">
    <property type="protein sequence ID" value="MFD2516360.1"/>
    <property type="molecule type" value="Genomic_DNA"/>
</dbReference>
<evidence type="ECO:0000256" key="1">
    <source>
        <dbReference type="PROSITE-ProRule" id="PRU00473"/>
    </source>
</evidence>
<name>A0ABW5ISI9_9FLAO</name>
<dbReference type="InterPro" id="IPR006665">
    <property type="entry name" value="OmpA-like"/>
</dbReference>
<feature type="domain" description="OmpA-like" evidence="2">
    <location>
        <begin position="512"/>
        <end position="634"/>
    </location>
</feature>
<dbReference type="InterPro" id="IPR036737">
    <property type="entry name" value="OmpA-like_sf"/>
</dbReference>
<dbReference type="CDD" id="cd07185">
    <property type="entry name" value="OmpA_C-like"/>
    <property type="match status" value="1"/>
</dbReference>
<gene>
    <name evidence="3" type="ORF">ACFSTG_00475</name>
</gene>
<dbReference type="PANTHER" id="PTHR30329">
    <property type="entry name" value="STATOR ELEMENT OF FLAGELLAR MOTOR COMPLEX"/>
    <property type="match status" value="1"/>
</dbReference>
<keyword evidence="4" id="KW-1185">Reference proteome</keyword>
<dbReference type="Pfam" id="PF13568">
    <property type="entry name" value="OMP_b-brl_2"/>
    <property type="match status" value="1"/>
</dbReference>
<accession>A0ABW5ISI9</accession>
<dbReference type="PROSITE" id="PS51123">
    <property type="entry name" value="OMPA_2"/>
    <property type="match status" value="1"/>
</dbReference>
<sequence length="637" mass="70096">MAQEAQYEKPTWLFGVAAGANFNFYRGTTQRLNSGLTVPAAFKDGDGIGLFAAPLVEYHFPNSVWGIMLQSGYDSRQGDWDQVTSPCNCPMDLSSDLSYITVEPSLRIAPFKNGFYLYGGPRLAFNLDKSFTYEKGINPAYPEQTADPAVNEDFGDVENTIISMQVGAGFDIPLSSNKQKTQFVLSPFVAFHPYFGQNPRATESWNITTIRAGATLKFGMGRKSVIEEAEVVRPSIAFTVDSPMNLQGERIISETFPLSNYIYMDKGSTAIPNRYVLLEKDQVKNFKEDQVEVNNTTNLSGRAKREMAVYYNVLNILGDRMGKNPDATITLVGSTETGKEDGKTMAGSVKTYLVEVFGINASRIAVEGRTEPKIPSKKPGGTLELDLLREEDRRVSVESNSPALLMEFQSGPNAPLKPVSLKGIQEAPAESYVTFKAEGAKEAFTTWKLELTDEKGNVKNYGPYTEEEVSIPGKTILGSSTKGDFKVKMIGTASDGEIVTKESKINVVLWAPSELEEGMRFSILYQFDDAKAIAMYEKYLTEVVAPKIPKNGKVIIHGHTDAIGETGSNQILSLARANDVKKILENALLKSNRKDVQFEVQGFGEDTAKSPFGNKLPEERSYNRTVVIDLLPANSAS</sequence>
<comment type="caution">
    <text evidence="3">The sequence shown here is derived from an EMBL/GenBank/DDBJ whole genome shotgun (WGS) entry which is preliminary data.</text>
</comment>
<evidence type="ECO:0000313" key="4">
    <source>
        <dbReference type="Proteomes" id="UP001597468"/>
    </source>
</evidence>
<keyword evidence="1" id="KW-0472">Membrane</keyword>
<protein>
    <submittedName>
        <fullName evidence="3">OmpA family protein</fullName>
    </submittedName>
</protein>
<reference evidence="4" key="1">
    <citation type="journal article" date="2019" name="Int. J. Syst. Evol. Microbiol.">
        <title>The Global Catalogue of Microorganisms (GCM) 10K type strain sequencing project: providing services to taxonomists for standard genome sequencing and annotation.</title>
        <authorList>
            <consortium name="The Broad Institute Genomics Platform"/>
            <consortium name="The Broad Institute Genome Sequencing Center for Infectious Disease"/>
            <person name="Wu L."/>
            <person name="Ma J."/>
        </authorList>
    </citation>
    <scope>NUCLEOTIDE SEQUENCE [LARGE SCALE GENOMIC DNA]</scope>
    <source>
        <strain evidence="4">KCTC 42585</strain>
    </source>
</reference>
<dbReference type="Gene3D" id="3.30.1330.60">
    <property type="entry name" value="OmpA-like domain"/>
    <property type="match status" value="1"/>
</dbReference>
<dbReference type="SUPFAM" id="SSF103088">
    <property type="entry name" value="OmpA-like"/>
    <property type="match status" value="1"/>
</dbReference>